<dbReference type="Pfam" id="PF07690">
    <property type="entry name" value="MFS_1"/>
    <property type="match status" value="1"/>
</dbReference>
<gene>
    <name evidence="2" type="ORF">SAVMC3_28250</name>
</gene>
<proteinExistence type="predicted"/>
<keyword evidence="1" id="KW-0812">Transmembrane</keyword>
<feature type="transmembrane region" description="Helical" evidence="1">
    <location>
        <begin position="250"/>
        <end position="271"/>
    </location>
</feature>
<evidence type="ECO:0000256" key="1">
    <source>
        <dbReference type="SAM" id="Phobius"/>
    </source>
</evidence>
<feature type="transmembrane region" description="Helical" evidence="1">
    <location>
        <begin position="46"/>
        <end position="67"/>
    </location>
</feature>
<keyword evidence="1" id="KW-1133">Transmembrane helix</keyword>
<evidence type="ECO:0000313" key="2">
    <source>
        <dbReference type="EMBL" id="BBJ50196.1"/>
    </source>
</evidence>
<dbReference type="Gene3D" id="1.20.1250.20">
    <property type="entry name" value="MFS general substrate transporter like domains"/>
    <property type="match status" value="1"/>
</dbReference>
<feature type="transmembrane region" description="Helical" evidence="1">
    <location>
        <begin position="174"/>
        <end position="193"/>
    </location>
</feature>
<name>A0A499VQ63_STRAX</name>
<dbReference type="SUPFAM" id="SSF103473">
    <property type="entry name" value="MFS general substrate transporter"/>
    <property type="match status" value="1"/>
</dbReference>
<feature type="transmembrane region" description="Helical" evidence="1">
    <location>
        <begin position="214"/>
        <end position="238"/>
    </location>
</feature>
<dbReference type="AlphaFoldDB" id="A0A499VQ63"/>
<feature type="transmembrane region" description="Helical" evidence="1">
    <location>
        <begin position="105"/>
        <end position="126"/>
    </location>
</feature>
<dbReference type="PANTHER" id="PTHR23542">
    <property type="match status" value="1"/>
</dbReference>
<organism evidence="2">
    <name type="scientific">Streptomyces avermitilis</name>
    <dbReference type="NCBI Taxonomy" id="33903"/>
    <lineage>
        <taxon>Bacteria</taxon>
        <taxon>Bacillati</taxon>
        <taxon>Actinomycetota</taxon>
        <taxon>Actinomycetes</taxon>
        <taxon>Kitasatosporales</taxon>
        <taxon>Streptomycetaceae</taxon>
        <taxon>Streptomyces</taxon>
    </lineage>
</organism>
<feature type="transmembrane region" description="Helical" evidence="1">
    <location>
        <begin position="79"/>
        <end position="99"/>
    </location>
</feature>
<dbReference type="EMBL" id="AP019621">
    <property type="protein sequence ID" value="BBJ50196.1"/>
    <property type="molecule type" value="Genomic_DNA"/>
</dbReference>
<dbReference type="PANTHER" id="PTHR23542:SF1">
    <property type="entry name" value="MAJOR FACILITATOR SUPERFAMILY (MFS) PROFILE DOMAIN-CONTAINING PROTEIN"/>
    <property type="match status" value="1"/>
</dbReference>
<sequence>MPSPYRALFAAPGSKGFSAAGFLGRMPLSMMGIGVVTMISQLTGRYGLAGALSATIALSAAALGPQISRLVDRHGQRRVLRPATLFALTAAAALLLAAHYDWPDWVLFVCSAGIGCVPSLGAMTRARWANLYRDTPQLHTAYAFESVVDEVCFIFGPIISIGVSTVWFPEAGPLLAAVFLALGVFWLTAQRATEPEPHPHEQHSGGSALRAAGLQVLVATFVATGAIFGAVDVVTVAFAEEQGHKAAASVVLALYAAGSCVAGVVFGLLRFTGAAERRWLLGICAMAVSMIPSYWSETCRSWPWRCSLRACPSHPR</sequence>
<protein>
    <recommendedName>
        <fullName evidence="3">Major facilitator superfamily (MFS) profile domain-containing protein</fullName>
    </recommendedName>
</protein>
<feature type="transmembrane region" description="Helical" evidence="1">
    <location>
        <begin position="147"/>
        <end position="168"/>
    </location>
</feature>
<dbReference type="GO" id="GO:0022857">
    <property type="term" value="F:transmembrane transporter activity"/>
    <property type="evidence" value="ECO:0007669"/>
    <property type="project" value="InterPro"/>
</dbReference>
<evidence type="ECO:0008006" key="3">
    <source>
        <dbReference type="Google" id="ProtNLM"/>
    </source>
</evidence>
<dbReference type="InterPro" id="IPR036259">
    <property type="entry name" value="MFS_trans_sf"/>
</dbReference>
<accession>A0A499VQ63</accession>
<reference evidence="2" key="1">
    <citation type="submission" date="2019-04" db="EMBL/GenBank/DDBJ databases">
        <title>Draft genome sequences of Streptomyces avermitilis MC3.</title>
        <authorList>
            <person name="Komaki H."/>
            <person name="Tamura T."/>
            <person name="Hosoyama A."/>
        </authorList>
    </citation>
    <scope>NUCLEOTIDE SEQUENCE</scope>
    <source>
        <strain evidence="2">MC3</strain>
    </source>
</reference>
<feature type="transmembrane region" description="Helical" evidence="1">
    <location>
        <begin position="20"/>
        <end position="40"/>
    </location>
</feature>
<dbReference type="InterPro" id="IPR011701">
    <property type="entry name" value="MFS"/>
</dbReference>
<keyword evidence="1" id="KW-0472">Membrane</keyword>